<sequence length="88" mass="10643">MKNGISMDNYTIEMLFWAEQDLNEIAIYYKTLSNELGDKFYNDVRNTIESLKINPFYQTDSNNIRKIHLQKFPYKVFFKVDEEKKLFT</sequence>
<dbReference type="EMBL" id="JAVDVI010000021">
    <property type="protein sequence ID" value="MDR6969470.1"/>
    <property type="molecule type" value="Genomic_DNA"/>
</dbReference>
<name>A0ABU1TUB3_9FLAO</name>
<dbReference type="InterPro" id="IPR035093">
    <property type="entry name" value="RelE/ParE_toxin_dom_sf"/>
</dbReference>
<proteinExistence type="predicted"/>
<keyword evidence="2" id="KW-1185">Reference proteome</keyword>
<evidence type="ECO:0000313" key="1">
    <source>
        <dbReference type="EMBL" id="MDR6969470.1"/>
    </source>
</evidence>
<reference evidence="1 2" key="1">
    <citation type="submission" date="2023-07" db="EMBL/GenBank/DDBJ databases">
        <title>Sorghum-associated microbial communities from plants grown in Nebraska, USA.</title>
        <authorList>
            <person name="Schachtman D."/>
        </authorList>
    </citation>
    <scope>NUCLEOTIDE SEQUENCE [LARGE SCALE GENOMIC DNA]</scope>
    <source>
        <strain evidence="1 2">3773</strain>
    </source>
</reference>
<dbReference type="RefSeq" id="WP_310028574.1">
    <property type="nucleotide sequence ID" value="NZ_JAVDVI010000021.1"/>
</dbReference>
<evidence type="ECO:0000313" key="2">
    <source>
        <dbReference type="Proteomes" id="UP001255185"/>
    </source>
</evidence>
<dbReference type="Gene3D" id="3.30.2310.20">
    <property type="entry name" value="RelE-like"/>
    <property type="match status" value="1"/>
</dbReference>
<gene>
    <name evidence="1" type="ORF">J2X31_003501</name>
</gene>
<evidence type="ECO:0008006" key="3">
    <source>
        <dbReference type="Google" id="ProtNLM"/>
    </source>
</evidence>
<accession>A0ABU1TUB3</accession>
<organism evidence="1 2">
    <name type="scientific">Flavobacterium arsenatis</name>
    <dbReference type="NCBI Taxonomy" id="1484332"/>
    <lineage>
        <taxon>Bacteria</taxon>
        <taxon>Pseudomonadati</taxon>
        <taxon>Bacteroidota</taxon>
        <taxon>Flavobacteriia</taxon>
        <taxon>Flavobacteriales</taxon>
        <taxon>Flavobacteriaceae</taxon>
        <taxon>Flavobacterium</taxon>
    </lineage>
</organism>
<comment type="caution">
    <text evidence="1">The sequence shown here is derived from an EMBL/GenBank/DDBJ whole genome shotgun (WGS) entry which is preliminary data.</text>
</comment>
<dbReference type="Proteomes" id="UP001255185">
    <property type="component" value="Unassembled WGS sequence"/>
</dbReference>
<protein>
    <recommendedName>
        <fullName evidence="3">Type II toxin-antitoxin system RelE/ParE family toxin</fullName>
    </recommendedName>
</protein>